<evidence type="ECO:0000313" key="3">
    <source>
        <dbReference type="Proteomes" id="UP000602905"/>
    </source>
</evidence>
<organism evidence="2 3">
    <name type="scientific">Rhizoctonia solani</name>
    <dbReference type="NCBI Taxonomy" id="456999"/>
    <lineage>
        <taxon>Eukaryota</taxon>
        <taxon>Fungi</taxon>
        <taxon>Dikarya</taxon>
        <taxon>Basidiomycota</taxon>
        <taxon>Agaricomycotina</taxon>
        <taxon>Agaricomycetes</taxon>
        <taxon>Cantharellales</taxon>
        <taxon>Ceratobasidiaceae</taxon>
        <taxon>Rhizoctonia</taxon>
    </lineage>
</organism>
<dbReference type="Gene3D" id="3.40.630.30">
    <property type="match status" value="2"/>
</dbReference>
<dbReference type="Pfam" id="PF13508">
    <property type="entry name" value="Acetyltransf_7"/>
    <property type="match status" value="1"/>
</dbReference>
<evidence type="ECO:0000259" key="1">
    <source>
        <dbReference type="PROSITE" id="PS51186"/>
    </source>
</evidence>
<gene>
    <name evidence="2" type="ORF">RHS03_02346</name>
</gene>
<dbReference type="Pfam" id="PF00583">
    <property type="entry name" value="Acetyltransf_1"/>
    <property type="match status" value="1"/>
</dbReference>
<dbReference type="SUPFAM" id="SSF55729">
    <property type="entry name" value="Acyl-CoA N-acyltransferases (Nat)"/>
    <property type="match status" value="2"/>
</dbReference>
<proteinExistence type="predicted"/>
<protein>
    <submittedName>
        <fullName evidence="2">Acetyltransferase (GNAT) family</fullName>
    </submittedName>
</protein>
<dbReference type="InterPro" id="IPR052523">
    <property type="entry name" value="Trichothecene_AcTrans"/>
</dbReference>
<sequence length="393" mass="44126">MTGLISIAFASNPLTLPALGVEYENNPELHNDFNRAQLYAALTGAGSVLGAFVNTDGHERLAGVSIWYEPGNQFLDDNEQLNHWMSFTRKVDPKIRQWWDEVMLPCYNQLSREGLGDGAKKKLLHLQVIGTHPEFQQQGIGKAMVKDMLAQSDSRGIASCVETSKESNPAIDIYLEEMINLLSLAFSKPSDPDPMTFPAVGYTYEENPEIHNDFHRVELQTALMGAGRVFGAFIDIEGVDRLAGIAIWYGPGKQFLDENDPEQLVYWTHFSNKLDPETRQWWKEVMLPRYSQLTLDGLGEGVKKGLFHLQVLGVHPNFHRRGVGKALIDYMLPQIDAQGIASCVETANEANMLFYGSFGFQVKSKKEFPSTHGDFVMWCLRREPNAGKELPSN</sequence>
<dbReference type="InterPro" id="IPR016181">
    <property type="entry name" value="Acyl_CoA_acyltransferase"/>
</dbReference>
<evidence type="ECO:0000313" key="2">
    <source>
        <dbReference type="EMBL" id="KAF8710266.1"/>
    </source>
</evidence>
<name>A0A8H7HY69_9AGAM</name>
<dbReference type="EMBL" id="JACYCD010000047">
    <property type="protein sequence ID" value="KAF8710266.1"/>
    <property type="molecule type" value="Genomic_DNA"/>
</dbReference>
<feature type="non-terminal residue" evidence="2">
    <location>
        <position position="1"/>
    </location>
</feature>
<dbReference type="OrthoDB" id="61113at2759"/>
<dbReference type="PROSITE" id="PS51186">
    <property type="entry name" value="GNAT"/>
    <property type="match status" value="1"/>
</dbReference>
<reference evidence="2" key="1">
    <citation type="submission" date="2020-09" db="EMBL/GenBank/DDBJ databases">
        <title>Comparative genome analyses of four rice-infecting Rhizoctonia solani isolates reveal extensive enrichment of homogalacturonan modification genes.</title>
        <authorList>
            <person name="Lee D.-Y."/>
            <person name="Jeon J."/>
            <person name="Kim K.-T."/>
            <person name="Cheong K."/>
            <person name="Song H."/>
            <person name="Choi G."/>
            <person name="Ko J."/>
            <person name="Opiyo S.O."/>
            <person name="Zuo S."/>
            <person name="Madhav S."/>
            <person name="Lee Y.-H."/>
            <person name="Wang G.-L."/>
        </authorList>
    </citation>
    <scope>NUCLEOTIDE SEQUENCE</scope>
    <source>
        <strain evidence="2">AG1-IA WGL</strain>
    </source>
</reference>
<dbReference type="PANTHER" id="PTHR42791">
    <property type="entry name" value="GNAT FAMILY ACETYLTRANSFERASE"/>
    <property type="match status" value="1"/>
</dbReference>
<dbReference type="GO" id="GO:0016747">
    <property type="term" value="F:acyltransferase activity, transferring groups other than amino-acyl groups"/>
    <property type="evidence" value="ECO:0007669"/>
    <property type="project" value="InterPro"/>
</dbReference>
<dbReference type="CDD" id="cd04301">
    <property type="entry name" value="NAT_SF"/>
    <property type="match status" value="2"/>
</dbReference>
<dbReference type="PANTHER" id="PTHR42791:SF4">
    <property type="entry name" value="ACETYLTRANSFERASE, GNAT FAMILY FAMILY (AFU_ORTHOLOGUE AFUA_4G09540)-RELATED"/>
    <property type="match status" value="1"/>
</dbReference>
<dbReference type="InterPro" id="IPR000182">
    <property type="entry name" value="GNAT_dom"/>
</dbReference>
<comment type="caution">
    <text evidence="2">The sequence shown here is derived from an EMBL/GenBank/DDBJ whole genome shotgun (WGS) entry which is preliminary data.</text>
</comment>
<dbReference type="Proteomes" id="UP000602905">
    <property type="component" value="Unassembled WGS sequence"/>
</dbReference>
<keyword evidence="2" id="KW-0808">Transferase</keyword>
<accession>A0A8H7HY69</accession>
<dbReference type="AlphaFoldDB" id="A0A8H7HY69"/>
<feature type="domain" description="N-acetyltransferase" evidence="1">
    <location>
        <begin position="234"/>
        <end position="382"/>
    </location>
</feature>